<dbReference type="AlphaFoldDB" id="A0AAW1SK92"/>
<keyword evidence="2" id="KW-1185">Reference proteome</keyword>
<reference evidence="1 2" key="1">
    <citation type="journal article" date="2024" name="Nat. Commun.">
        <title>Phylogenomics reveals the evolutionary origins of lichenization in chlorophyte algae.</title>
        <authorList>
            <person name="Puginier C."/>
            <person name="Libourel C."/>
            <person name="Otte J."/>
            <person name="Skaloud P."/>
            <person name="Haon M."/>
            <person name="Grisel S."/>
            <person name="Petersen M."/>
            <person name="Berrin J.G."/>
            <person name="Delaux P.M."/>
            <person name="Dal Grande F."/>
            <person name="Keller J."/>
        </authorList>
    </citation>
    <scope>NUCLEOTIDE SEQUENCE [LARGE SCALE GENOMIC DNA]</scope>
    <source>
        <strain evidence="1 2">SAG 245.80</strain>
    </source>
</reference>
<dbReference type="InterPro" id="IPR011047">
    <property type="entry name" value="Quinoprotein_ADH-like_sf"/>
</dbReference>
<dbReference type="EMBL" id="JALJOU010000002">
    <property type="protein sequence ID" value="KAK9845947.1"/>
    <property type="molecule type" value="Genomic_DNA"/>
</dbReference>
<gene>
    <name evidence="1" type="ORF">WJX81_006724</name>
</gene>
<accession>A0AAW1SK92</accession>
<protein>
    <recommendedName>
        <fullName evidence="3">Pyrrolo-quinoline quinone</fullName>
    </recommendedName>
</protein>
<evidence type="ECO:0000313" key="2">
    <source>
        <dbReference type="Proteomes" id="UP001445335"/>
    </source>
</evidence>
<evidence type="ECO:0000313" key="1">
    <source>
        <dbReference type="EMBL" id="KAK9845947.1"/>
    </source>
</evidence>
<dbReference type="Proteomes" id="UP001445335">
    <property type="component" value="Unassembled WGS sequence"/>
</dbReference>
<sequence length="448" mass="48148">MGTTPLYALGIKFHDSNGTKYRSLVIIATEFNSIFAFDAETRDQVWKTSLTIGRVVNSNDIPAVATRLGGPCDDIKPYYGITSTPVIDPKTDTVYVILNALDLATGKHRDGSPTAPVKASRAFPNGPLPNNITTFVAIKQHQRPGLALHEDQVYTAFGSHCDRPPYLPFLFAFDAKTLAINSFWTSPVLLSRFNQTNPSFGPVEGGGPTVWMGGTAPTIFRDKLYVVTGRGPVDVANQGFGNAILRFPLDLSAVEDYFTPANGVFLDNTDLDLGSNLGGYVPDGNNSNVFEVINPVPLNSTNPTGQSIYSGPAYWPGSGGQVFILGRRSNQALYRYAWDSAAQILSPSFAAQAEKAIGSFSARASNPVVQAVSADSSEAVLWEIDEQSSLLAWDAMTLKLLYYSHNTATCGGTPSSQGGVVKFHLVTIADGHMYLGCGERVLVYGLPT</sequence>
<dbReference type="InterPro" id="IPR015943">
    <property type="entry name" value="WD40/YVTN_repeat-like_dom_sf"/>
</dbReference>
<organism evidence="1 2">
    <name type="scientific">Elliptochloris bilobata</name>
    <dbReference type="NCBI Taxonomy" id="381761"/>
    <lineage>
        <taxon>Eukaryota</taxon>
        <taxon>Viridiplantae</taxon>
        <taxon>Chlorophyta</taxon>
        <taxon>core chlorophytes</taxon>
        <taxon>Trebouxiophyceae</taxon>
        <taxon>Trebouxiophyceae incertae sedis</taxon>
        <taxon>Elliptochloris clade</taxon>
        <taxon>Elliptochloris</taxon>
    </lineage>
</organism>
<proteinExistence type="predicted"/>
<name>A0AAW1SK92_9CHLO</name>
<dbReference type="SUPFAM" id="SSF50998">
    <property type="entry name" value="Quinoprotein alcohol dehydrogenase-like"/>
    <property type="match status" value="1"/>
</dbReference>
<comment type="caution">
    <text evidence="1">The sequence shown here is derived from an EMBL/GenBank/DDBJ whole genome shotgun (WGS) entry which is preliminary data.</text>
</comment>
<dbReference type="Gene3D" id="2.130.10.10">
    <property type="entry name" value="YVTN repeat-like/Quinoprotein amine dehydrogenase"/>
    <property type="match status" value="1"/>
</dbReference>
<evidence type="ECO:0008006" key="3">
    <source>
        <dbReference type="Google" id="ProtNLM"/>
    </source>
</evidence>